<dbReference type="AlphaFoldDB" id="A0AAV9RPM5"/>
<dbReference type="EMBL" id="JAHHUM010001514">
    <property type="protein sequence ID" value="KAK5610948.1"/>
    <property type="molecule type" value="Genomic_DNA"/>
</dbReference>
<organism evidence="2 3">
    <name type="scientific">Crenichthys baileyi</name>
    <name type="common">White River springfish</name>
    <dbReference type="NCBI Taxonomy" id="28760"/>
    <lineage>
        <taxon>Eukaryota</taxon>
        <taxon>Metazoa</taxon>
        <taxon>Chordata</taxon>
        <taxon>Craniata</taxon>
        <taxon>Vertebrata</taxon>
        <taxon>Euteleostomi</taxon>
        <taxon>Actinopterygii</taxon>
        <taxon>Neopterygii</taxon>
        <taxon>Teleostei</taxon>
        <taxon>Neoteleostei</taxon>
        <taxon>Acanthomorphata</taxon>
        <taxon>Ovalentaria</taxon>
        <taxon>Atherinomorphae</taxon>
        <taxon>Cyprinodontiformes</taxon>
        <taxon>Goodeidae</taxon>
        <taxon>Crenichthys</taxon>
    </lineage>
</organism>
<accession>A0AAV9RPM5</accession>
<evidence type="ECO:0000313" key="3">
    <source>
        <dbReference type="Proteomes" id="UP001311232"/>
    </source>
</evidence>
<protein>
    <submittedName>
        <fullName evidence="2">Uncharacterized protein</fullName>
    </submittedName>
</protein>
<name>A0AAV9RPM5_9TELE</name>
<comment type="caution">
    <text evidence="2">The sequence shown here is derived from an EMBL/GenBank/DDBJ whole genome shotgun (WGS) entry which is preliminary data.</text>
</comment>
<keyword evidence="3" id="KW-1185">Reference proteome</keyword>
<evidence type="ECO:0000256" key="1">
    <source>
        <dbReference type="SAM" id="MobiDB-lite"/>
    </source>
</evidence>
<sequence>MQNRAASCCRVCESQQHPPPPKAPLASHACLCSKARSLLLPLPAASLPKGLAGPGDGGGVVAACWRSGGRRHVHGDSRCRPRNRNLNLSAVWRPSPGRPPRADGYPTLPSPPEWARGVQCLLPRRGNFLLSPNPPLPVTGVG</sequence>
<dbReference type="Proteomes" id="UP001311232">
    <property type="component" value="Unassembled WGS sequence"/>
</dbReference>
<reference evidence="2 3" key="1">
    <citation type="submission" date="2021-06" db="EMBL/GenBank/DDBJ databases">
        <authorList>
            <person name="Palmer J.M."/>
        </authorList>
    </citation>
    <scope>NUCLEOTIDE SEQUENCE [LARGE SCALE GENOMIC DNA]</scope>
    <source>
        <strain evidence="2 3">MEX-2019</strain>
        <tissue evidence="2">Muscle</tissue>
    </source>
</reference>
<gene>
    <name evidence="2" type="ORF">CRENBAI_023999</name>
</gene>
<proteinExistence type="predicted"/>
<feature type="region of interest" description="Disordered" evidence="1">
    <location>
        <begin position="90"/>
        <end position="109"/>
    </location>
</feature>
<evidence type="ECO:0000313" key="2">
    <source>
        <dbReference type="EMBL" id="KAK5610948.1"/>
    </source>
</evidence>